<comment type="catalytic activity">
    <reaction evidence="1">
        <text>ATP + H2O = ADP + phosphate + H(+)</text>
        <dbReference type="Rhea" id="RHEA:13065"/>
        <dbReference type="ChEBI" id="CHEBI:15377"/>
        <dbReference type="ChEBI" id="CHEBI:15378"/>
        <dbReference type="ChEBI" id="CHEBI:30616"/>
        <dbReference type="ChEBI" id="CHEBI:43474"/>
        <dbReference type="ChEBI" id="CHEBI:456216"/>
        <dbReference type="EC" id="5.6.2.3"/>
    </reaction>
</comment>
<dbReference type="GO" id="GO:0006281">
    <property type="term" value="P:DNA repair"/>
    <property type="evidence" value="ECO:0007669"/>
    <property type="project" value="UniProtKB-KW"/>
</dbReference>
<evidence type="ECO:0000313" key="4">
    <source>
        <dbReference type="Proteomes" id="UP001327560"/>
    </source>
</evidence>
<evidence type="ECO:0000313" key="3">
    <source>
        <dbReference type="EMBL" id="WOK97612.1"/>
    </source>
</evidence>
<dbReference type="EMBL" id="CP136891">
    <property type="protein sequence ID" value="WOK97612.1"/>
    <property type="molecule type" value="Genomic_DNA"/>
</dbReference>
<evidence type="ECO:0000259" key="2">
    <source>
        <dbReference type="Pfam" id="PF05970"/>
    </source>
</evidence>
<reference evidence="3 4" key="1">
    <citation type="submission" date="2023-10" db="EMBL/GenBank/DDBJ databases">
        <title>Chromosome-scale genome assembly provides insights into flower coloration mechanisms of Canna indica.</title>
        <authorList>
            <person name="Li C."/>
        </authorList>
    </citation>
    <scope>NUCLEOTIDE SEQUENCE [LARGE SCALE GENOMIC DNA]</scope>
    <source>
        <tissue evidence="3">Flower</tissue>
    </source>
</reference>
<keyword evidence="1" id="KW-0233">DNA recombination</keyword>
<name>A0AAQ3Q683_9LILI</name>
<sequence length="242" mass="27368">MLSTAIRSKGDIVLNVASSGITSLLLPNRRTVYSRFKISISINESSTCNIKQNSAHAKLINKAKLIIWDESLMVTKFCFEAPDRCLKDILRYSENYNSSLPFEEKVVVLGGDFKQIVPVIPKGSRQDIVHATINSSYLWSYCKVFKLTKNLRFSVGSTELTHVEEFSKWLLNVGDGIGGDSNEGESQIEIPDDMLISNSEYSFDELVDFVYPHLLANMTDLDYFKERTILCPTFEVVDRGEE</sequence>
<keyword evidence="1" id="KW-0378">Hydrolase</keyword>
<dbReference type="PANTHER" id="PTHR10492">
    <property type="match status" value="1"/>
</dbReference>
<gene>
    <name evidence="3" type="ORF">Cni_G06320</name>
</gene>
<accession>A0AAQ3Q683</accession>
<dbReference type="SUPFAM" id="SSF52540">
    <property type="entry name" value="P-loop containing nucleoside triphosphate hydrolases"/>
    <property type="match status" value="1"/>
</dbReference>
<dbReference type="InterPro" id="IPR027417">
    <property type="entry name" value="P-loop_NTPase"/>
</dbReference>
<keyword evidence="1" id="KW-0227">DNA damage</keyword>
<comment type="similarity">
    <text evidence="1">Belongs to the helicase family.</text>
</comment>
<dbReference type="InterPro" id="IPR010285">
    <property type="entry name" value="DNA_helicase_pif1-like_DEAD"/>
</dbReference>
<keyword evidence="1" id="KW-0067">ATP-binding</keyword>
<dbReference type="PANTHER" id="PTHR10492:SF74">
    <property type="entry name" value="ATP-DEPENDENT DNA HELICASE"/>
    <property type="match status" value="1"/>
</dbReference>
<keyword evidence="4" id="KW-1185">Reference proteome</keyword>
<dbReference type="GO" id="GO:0000723">
    <property type="term" value="P:telomere maintenance"/>
    <property type="evidence" value="ECO:0007669"/>
    <property type="project" value="InterPro"/>
</dbReference>
<dbReference type="Gene3D" id="3.40.50.300">
    <property type="entry name" value="P-loop containing nucleotide triphosphate hydrolases"/>
    <property type="match status" value="1"/>
</dbReference>
<evidence type="ECO:0000256" key="1">
    <source>
        <dbReference type="RuleBase" id="RU363044"/>
    </source>
</evidence>
<protein>
    <recommendedName>
        <fullName evidence="1">ATP-dependent DNA helicase</fullName>
        <ecNumber evidence="1">5.6.2.3</ecNumber>
    </recommendedName>
</protein>
<proteinExistence type="inferred from homology"/>
<keyword evidence="1" id="KW-0547">Nucleotide-binding</keyword>
<dbReference type="AlphaFoldDB" id="A0AAQ3Q683"/>
<dbReference type="EC" id="5.6.2.3" evidence="1"/>
<dbReference type="Proteomes" id="UP001327560">
    <property type="component" value="Chromosome 2"/>
</dbReference>
<feature type="domain" description="DNA helicase Pif1-like DEAD-box helicase" evidence="2">
    <location>
        <begin position="2"/>
        <end position="178"/>
    </location>
</feature>
<keyword evidence="1" id="KW-0347">Helicase</keyword>
<dbReference type="GO" id="GO:0006310">
    <property type="term" value="P:DNA recombination"/>
    <property type="evidence" value="ECO:0007669"/>
    <property type="project" value="UniProtKB-KW"/>
</dbReference>
<dbReference type="GO" id="GO:0016787">
    <property type="term" value="F:hydrolase activity"/>
    <property type="evidence" value="ECO:0007669"/>
    <property type="project" value="UniProtKB-KW"/>
</dbReference>
<organism evidence="3 4">
    <name type="scientific">Canna indica</name>
    <name type="common">Indian-shot</name>
    <dbReference type="NCBI Taxonomy" id="4628"/>
    <lineage>
        <taxon>Eukaryota</taxon>
        <taxon>Viridiplantae</taxon>
        <taxon>Streptophyta</taxon>
        <taxon>Embryophyta</taxon>
        <taxon>Tracheophyta</taxon>
        <taxon>Spermatophyta</taxon>
        <taxon>Magnoliopsida</taxon>
        <taxon>Liliopsida</taxon>
        <taxon>Zingiberales</taxon>
        <taxon>Cannaceae</taxon>
        <taxon>Canna</taxon>
    </lineage>
</organism>
<comment type="cofactor">
    <cofactor evidence="1">
        <name>Mg(2+)</name>
        <dbReference type="ChEBI" id="CHEBI:18420"/>
    </cofactor>
</comment>
<dbReference type="Pfam" id="PF05970">
    <property type="entry name" value="PIF1"/>
    <property type="match status" value="1"/>
</dbReference>
<dbReference type="GO" id="GO:0005524">
    <property type="term" value="F:ATP binding"/>
    <property type="evidence" value="ECO:0007669"/>
    <property type="project" value="UniProtKB-KW"/>
</dbReference>
<keyword evidence="1" id="KW-0234">DNA repair</keyword>
<dbReference type="GO" id="GO:0043139">
    <property type="term" value="F:5'-3' DNA helicase activity"/>
    <property type="evidence" value="ECO:0007669"/>
    <property type="project" value="UniProtKB-EC"/>
</dbReference>